<keyword evidence="3" id="KW-1003">Cell membrane</keyword>
<dbReference type="PANTHER" id="PTHR43744">
    <property type="entry name" value="ABC TRANSPORTER PERMEASE PROTEIN MG189-RELATED-RELATED"/>
    <property type="match status" value="1"/>
</dbReference>
<dbReference type="HOGENOM" id="CLU_016047_1_1_14"/>
<keyword evidence="6 7" id="KW-0472">Membrane</keyword>
<dbReference type="SUPFAM" id="SSF161098">
    <property type="entry name" value="MetI-like"/>
    <property type="match status" value="1"/>
</dbReference>
<dbReference type="Proteomes" id="UP000032737">
    <property type="component" value="Chromosome"/>
</dbReference>
<dbReference type="AlphaFoldDB" id="U4KMH3"/>
<dbReference type="GO" id="GO:0055085">
    <property type="term" value="P:transmembrane transport"/>
    <property type="evidence" value="ECO:0007669"/>
    <property type="project" value="InterPro"/>
</dbReference>
<dbReference type="Pfam" id="PF00528">
    <property type="entry name" value="BPD_transp_1"/>
    <property type="match status" value="1"/>
</dbReference>
<evidence type="ECO:0000256" key="4">
    <source>
        <dbReference type="ARBA" id="ARBA00022692"/>
    </source>
</evidence>
<sequence length="300" mass="34246">MTTNKRIQLHKRKKRIKEIVKYTILVGVGFVMLYPLLWIVGASFNDGPMASFWFIPENFTLVGWQGVLKAPGWGSIEGYSMLRALWNTLQYTLPQTFFMTFTTLLTAFVMTRMTFKGKKIVFAIIIATILMPNTIFRIPMFAFWTTDFMLPFWDNELPFLSYLPLWAGALFAVNSFSVFMYIQFFRSIPKDLDEAAYMDGANTFQVLIYVLIPILKPIIMTVGLLLFISAFNDYQGPLIYRGATSTYPLSIVLSTLTVDSMTTYAHVYAKSIFGVLLLIIVFFSAQRYFVGNDSDSAIKG</sequence>
<dbReference type="OrthoDB" id="9787837at2"/>
<evidence type="ECO:0000256" key="5">
    <source>
        <dbReference type="ARBA" id="ARBA00022989"/>
    </source>
</evidence>
<evidence type="ECO:0000259" key="8">
    <source>
        <dbReference type="PROSITE" id="PS50928"/>
    </source>
</evidence>
<evidence type="ECO:0000256" key="2">
    <source>
        <dbReference type="ARBA" id="ARBA00022448"/>
    </source>
</evidence>
<feature type="transmembrane region" description="Helical" evidence="7">
    <location>
        <begin position="91"/>
        <end position="109"/>
    </location>
</feature>
<dbReference type="GO" id="GO:0005886">
    <property type="term" value="C:plasma membrane"/>
    <property type="evidence" value="ECO:0007669"/>
    <property type="project" value="UniProtKB-SubCell"/>
</dbReference>
<proteinExistence type="inferred from homology"/>
<protein>
    <submittedName>
        <fullName evidence="9">ABC transporter, permease protein</fullName>
    </submittedName>
</protein>
<feature type="transmembrane region" description="Helical" evidence="7">
    <location>
        <begin position="165"/>
        <end position="185"/>
    </location>
</feature>
<dbReference type="KEGG" id="abra:BN85302840"/>
<keyword evidence="2 7" id="KW-0813">Transport</keyword>
<feature type="transmembrane region" description="Helical" evidence="7">
    <location>
        <begin position="20"/>
        <end position="44"/>
    </location>
</feature>
<comment type="similarity">
    <text evidence="7">Belongs to the binding-protein-dependent transport system permease family.</text>
</comment>
<evidence type="ECO:0000313" key="10">
    <source>
        <dbReference type="Proteomes" id="UP000032737"/>
    </source>
</evidence>
<reference evidence="9 10" key="1">
    <citation type="journal article" date="2013" name="J. Mol. Microbiol. Biotechnol.">
        <title>Analysis of the Complete Genomes of Acholeplasma brassicae , A. palmae and A. laidlawii and Their Comparison to the Obligate Parasites from ' Candidatus Phytoplasma'.</title>
        <authorList>
            <person name="Kube M."/>
            <person name="Siewert C."/>
            <person name="Migdoll A.M."/>
            <person name="Duduk B."/>
            <person name="Holz S."/>
            <person name="Rabus R."/>
            <person name="Seemuller E."/>
            <person name="Mitrovic J."/>
            <person name="Muller I."/>
            <person name="Buttner C."/>
            <person name="Reinhardt R."/>
        </authorList>
    </citation>
    <scope>NUCLEOTIDE SEQUENCE [LARGE SCALE GENOMIC DNA]</scope>
    <source>
        <strain evidence="10">0502</strain>
    </source>
</reference>
<keyword evidence="5 7" id="KW-1133">Transmembrane helix</keyword>
<keyword evidence="10" id="KW-1185">Reference proteome</keyword>
<evidence type="ECO:0000256" key="7">
    <source>
        <dbReference type="RuleBase" id="RU363032"/>
    </source>
</evidence>
<dbReference type="PROSITE" id="PS50928">
    <property type="entry name" value="ABC_TM1"/>
    <property type="match status" value="1"/>
</dbReference>
<dbReference type="InterPro" id="IPR035906">
    <property type="entry name" value="MetI-like_sf"/>
</dbReference>
<accession>U4KMH3</accession>
<feature type="domain" description="ABC transmembrane type-1" evidence="8">
    <location>
        <begin position="85"/>
        <end position="285"/>
    </location>
</feature>
<dbReference type="PANTHER" id="PTHR43744:SF6">
    <property type="entry name" value="ABC TRANSPORTER PERMEASE PROTEIN YESQ-RELATED"/>
    <property type="match status" value="1"/>
</dbReference>
<dbReference type="InterPro" id="IPR000515">
    <property type="entry name" value="MetI-like"/>
</dbReference>
<gene>
    <name evidence="9" type="ORF">BN85302840</name>
</gene>
<evidence type="ECO:0000256" key="3">
    <source>
        <dbReference type="ARBA" id="ARBA00022475"/>
    </source>
</evidence>
<evidence type="ECO:0000256" key="6">
    <source>
        <dbReference type="ARBA" id="ARBA00023136"/>
    </source>
</evidence>
<organism evidence="9 10">
    <name type="scientific">Acholeplasma brassicae</name>
    <dbReference type="NCBI Taxonomy" id="61635"/>
    <lineage>
        <taxon>Bacteria</taxon>
        <taxon>Bacillati</taxon>
        <taxon>Mycoplasmatota</taxon>
        <taxon>Mollicutes</taxon>
        <taxon>Acholeplasmatales</taxon>
        <taxon>Acholeplasmataceae</taxon>
        <taxon>Acholeplasma</taxon>
    </lineage>
</organism>
<comment type="subcellular location">
    <subcellularLocation>
        <location evidence="1 7">Cell membrane</location>
        <topology evidence="1 7">Multi-pass membrane protein</topology>
    </subcellularLocation>
</comment>
<dbReference type="CDD" id="cd06261">
    <property type="entry name" value="TM_PBP2"/>
    <property type="match status" value="1"/>
</dbReference>
<name>U4KMH3_9MOLU</name>
<feature type="transmembrane region" description="Helical" evidence="7">
    <location>
        <begin position="206"/>
        <end position="231"/>
    </location>
</feature>
<dbReference type="Gene3D" id="1.10.3720.10">
    <property type="entry name" value="MetI-like"/>
    <property type="match status" value="1"/>
</dbReference>
<dbReference type="RefSeq" id="WP_030004167.1">
    <property type="nucleotide sequence ID" value="NC_022549.1"/>
</dbReference>
<feature type="transmembrane region" description="Helical" evidence="7">
    <location>
        <begin position="121"/>
        <end position="145"/>
    </location>
</feature>
<dbReference type="STRING" id="61635.BN85302840"/>
<dbReference type="EMBL" id="FO681348">
    <property type="protein sequence ID" value="CCV65305.1"/>
    <property type="molecule type" value="Genomic_DNA"/>
</dbReference>
<feature type="transmembrane region" description="Helical" evidence="7">
    <location>
        <begin position="267"/>
        <end position="290"/>
    </location>
</feature>
<evidence type="ECO:0000313" key="9">
    <source>
        <dbReference type="EMBL" id="CCV65305.1"/>
    </source>
</evidence>
<keyword evidence="4 7" id="KW-0812">Transmembrane</keyword>
<evidence type="ECO:0000256" key="1">
    <source>
        <dbReference type="ARBA" id="ARBA00004651"/>
    </source>
</evidence>